<accession>A0A2T5BWD5</accession>
<evidence type="ECO:0000313" key="2">
    <source>
        <dbReference type="Proteomes" id="UP000243859"/>
    </source>
</evidence>
<comment type="caution">
    <text evidence="1">The sequence shown here is derived from an EMBL/GenBank/DDBJ whole genome shotgun (WGS) entry which is preliminary data.</text>
</comment>
<protein>
    <submittedName>
        <fullName evidence="1">Uncharacterized protein</fullName>
    </submittedName>
</protein>
<reference evidence="1 2" key="1">
    <citation type="submission" date="2018-04" db="EMBL/GenBank/DDBJ databases">
        <title>Genomic Encyclopedia of Archaeal and Bacterial Type Strains, Phase II (KMG-II): from individual species to whole genera.</title>
        <authorList>
            <person name="Goeker M."/>
        </authorList>
    </citation>
    <scope>NUCLEOTIDE SEQUENCE [LARGE SCALE GENOMIC DNA]</scope>
    <source>
        <strain evidence="1 2">DSM 18064</strain>
    </source>
</reference>
<dbReference type="EMBL" id="QAAA01000001">
    <property type="protein sequence ID" value="PTN03939.1"/>
    <property type="molecule type" value="Genomic_DNA"/>
</dbReference>
<proteinExistence type="predicted"/>
<keyword evidence="2" id="KW-1185">Reference proteome</keyword>
<sequence length="128" mass="14398">MSRYPGLERKKSGIYAVRMRVPKDIIKMIEGNPSPWNALSLNPGSPLSDWRDALSTSAVGPRRRSRVKVKREFKRSLEVRQLADAKPVYFALMNSLESTYGKIRAAYSGRETVAIKAELDALDRRSSG</sequence>
<organism evidence="1 2">
    <name type="scientific">Rhodovulum imhoffii</name>
    <dbReference type="NCBI Taxonomy" id="365340"/>
    <lineage>
        <taxon>Bacteria</taxon>
        <taxon>Pseudomonadati</taxon>
        <taxon>Pseudomonadota</taxon>
        <taxon>Alphaproteobacteria</taxon>
        <taxon>Rhodobacterales</taxon>
        <taxon>Paracoccaceae</taxon>
        <taxon>Rhodovulum</taxon>
    </lineage>
</organism>
<gene>
    <name evidence="1" type="ORF">C8N32_101136</name>
</gene>
<evidence type="ECO:0000313" key="1">
    <source>
        <dbReference type="EMBL" id="PTN03939.1"/>
    </source>
</evidence>
<dbReference type="AlphaFoldDB" id="A0A2T5BWD5"/>
<name>A0A2T5BWD5_9RHOB</name>
<dbReference type="Proteomes" id="UP000243859">
    <property type="component" value="Unassembled WGS sequence"/>
</dbReference>